<reference evidence="2" key="1">
    <citation type="submission" date="2016-05" db="EMBL/GenBank/DDBJ databases">
        <authorList>
            <person name="Wang W."/>
            <person name="Zhu L."/>
        </authorList>
    </citation>
    <scope>NUCLEOTIDE SEQUENCE [LARGE SCALE GENOMIC DNA]</scope>
    <source>
        <strain evidence="2">W-2</strain>
    </source>
</reference>
<dbReference type="EMBL" id="LXMA01000001">
    <property type="protein sequence ID" value="OAT74439.1"/>
    <property type="molecule type" value="Genomic_DNA"/>
</dbReference>
<comment type="caution">
    <text evidence="1">The sequence shown here is derived from an EMBL/GenBank/DDBJ whole genome shotgun (WGS) entry which is preliminary data.</text>
</comment>
<evidence type="ECO:0000313" key="2">
    <source>
        <dbReference type="Proteomes" id="UP000078290"/>
    </source>
</evidence>
<proteinExistence type="predicted"/>
<organism evidence="1 2">
    <name type="scientific">Parageobacillus thermoglucosidasius</name>
    <name type="common">Geobacillus thermoglucosidasius</name>
    <dbReference type="NCBI Taxonomy" id="1426"/>
    <lineage>
        <taxon>Bacteria</taxon>
        <taxon>Bacillati</taxon>
        <taxon>Bacillota</taxon>
        <taxon>Bacilli</taxon>
        <taxon>Bacillales</taxon>
        <taxon>Anoxybacillaceae</taxon>
        <taxon>Parageobacillus</taxon>
    </lineage>
</organism>
<gene>
    <name evidence="1" type="ORF">A7K69_01635</name>
</gene>
<accession>A0A1B7KWD9</accession>
<protein>
    <submittedName>
        <fullName evidence="1">Uncharacterized protein</fullName>
    </submittedName>
</protein>
<evidence type="ECO:0000313" key="1">
    <source>
        <dbReference type="EMBL" id="OAT74439.1"/>
    </source>
</evidence>
<dbReference type="AlphaFoldDB" id="A0A1B7KWD9"/>
<name>A0A1B7KWD9_PARTM</name>
<dbReference type="Proteomes" id="UP000078290">
    <property type="component" value="Unassembled WGS sequence"/>
</dbReference>
<sequence length="107" mass="12341">MIAYSMVASFMVLTFCWQKVKIESEKLKNSNLHTKILNYPLPITKITQESRLWQKSWESKVARFSFSGGNGEQPLMNVATIINSVVASLTEFRRFPFILLLIVPHCF</sequence>